<keyword evidence="5" id="KW-1185">Reference proteome</keyword>
<dbReference type="AlphaFoldDB" id="A0A3S3QGC7"/>
<name>A0A3S3QGC7_9BACT</name>
<dbReference type="GO" id="GO:0016020">
    <property type="term" value="C:membrane"/>
    <property type="evidence" value="ECO:0007669"/>
    <property type="project" value="TreeGrafter"/>
</dbReference>
<keyword evidence="2" id="KW-0378">Hydrolase</keyword>
<evidence type="ECO:0000313" key="5">
    <source>
        <dbReference type="Proteomes" id="UP000287853"/>
    </source>
</evidence>
<dbReference type="PANTHER" id="PTHR10587">
    <property type="entry name" value="GLYCOSYL TRANSFERASE-RELATED"/>
    <property type="match status" value="1"/>
</dbReference>
<dbReference type="PANTHER" id="PTHR10587:SF133">
    <property type="entry name" value="CHITIN DEACETYLASE 1-RELATED"/>
    <property type="match status" value="1"/>
</dbReference>
<organism evidence="4 5">
    <name type="scientific">Candidatus Electrothrix aarhusensis</name>
    <dbReference type="NCBI Taxonomy" id="1859131"/>
    <lineage>
        <taxon>Bacteria</taxon>
        <taxon>Pseudomonadati</taxon>
        <taxon>Thermodesulfobacteriota</taxon>
        <taxon>Desulfobulbia</taxon>
        <taxon>Desulfobulbales</taxon>
        <taxon>Desulfobulbaceae</taxon>
        <taxon>Candidatus Electrothrix</taxon>
    </lineage>
</organism>
<comment type="caution">
    <text evidence="4">The sequence shown here is derived from an EMBL/GenBank/DDBJ whole genome shotgun (WGS) entry which is preliminary data.</text>
</comment>
<gene>
    <name evidence="4" type="ORF">H206_01806</name>
</gene>
<dbReference type="SUPFAM" id="SSF88713">
    <property type="entry name" value="Glycoside hydrolase/deacetylase"/>
    <property type="match status" value="1"/>
</dbReference>
<evidence type="ECO:0000259" key="3">
    <source>
        <dbReference type="PROSITE" id="PS51677"/>
    </source>
</evidence>
<protein>
    <submittedName>
        <fullName evidence="4">Peptidoglycan/xylan/chitin deacetylase, PgdA/CDA1 family</fullName>
    </submittedName>
</protein>
<dbReference type="EMBL" id="MTKO01000052">
    <property type="protein sequence ID" value="RWX46787.1"/>
    <property type="molecule type" value="Genomic_DNA"/>
</dbReference>
<dbReference type="GO" id="GO:0046872">
    <property type="term" value="F:metal ion binding"/>
    <property type="evidence" value="ECO:0007669"/>
    <property type="project" value="UniProtKB-KW"/>
</dbReference>
<reference evidence="4 5" key="1">
    <citation type="submission" date="2017-01" db="EMBL/GenBank/DDBJ databases">
        <title>The cable genome- insights into the physiology and evolution of filamentous bacteria capable of sulfide oxidation via long distance electron transfer.</title>
        <authorList>
            <person name="Schreiber L."/>
            <person name="Bjerg J.T."/>
            <person name="Boggild A."/>
            <person name="Van De Vossenberg J."/>
            <person name="Meysman F."/>
            <person name="Nielsen L.P."/>
            <person name="Schramm A."/>
            <person name="Kjeldsen K.U."/>
        </authorList>
    </citation>
    <scope>NUCLEOTIDE SEQUENCE [LARGE SCALE GENOMIC DNA]</scope>
    <source>
        <strain evidence="4">MCF</strain>
    </source>
</reference>
<dbReference type="InterPro" id="IPR050248">
    <property type="entry name" value="Polysacc_deacetylase_ArnD"/>
</dbReference>
<dbReference type="GO" id="GO:0016810">
    <property type="term" value="F:hydrolase activity, acting on carbon-nitrogen (but not peptide) bonds"/>
    <property type="evidence" value="ECO:0007669"/>
    <property type="project" value="InterPro"/>
</dbReference>
<sequence>MVSSLTDSVGENGKNQSDDVQAVYILLNKILPTPLPVSEQVTDALIQAIRDFQKAFLSRPDGRIDVNGRTWRELTAAAERPEIEGMKEIRSSVGQGGRNYPQDVRIIYALFNTILSRPLEVSDQCTDELIQAIKDVQKTFMSRPDGRIDVGGRTWRRLTIPAGGTGKVVLLSFDDGPAPTGPLHSILDTLDCYRIKAEFYVLGQEVDSYPAAVKEIAERGHRVQNHSYTHPNLAGLSRSAVRKELEKTQESIQRAAGVTPTRIRPPYGAGGWRPYDWELVAVANELSLTIQNWDIDTEDWKSPKGLGSSKRAMIEQQFQRSQSKTEFNVLMHVLKDTAEDLEDFIEQLKRWGFSFAKP</sequence>
<dbReference type="Gene3D" id="3.20.20.370">
    <property type="entry name" value="Glycoside hydrolase/deacetylase"/>
    <property type="match status" value="1"/>
</dbReference>
<dbReference type="InterPro" id="IPR011330">
    <property type="entry name" value="Glyco_hydro/deAcase_b/a-brl"/>
</dbReference>
<feature type="domain" description="NodB homology" evidence="3">
    <location>
        <begin position="167"/>
        <end position="356"/>
    </location>
</feature>
<evidence type="ECO:0000256" key="1">
    <source>
        <dbReference type="ARBA" id="ARBA00022723"/>
    </source>
</evidence>
<dbReference type="InterPro" id="IPR002509">
    <property type="entry name" value="NODB_dom"/>
</dbReference>
<evidence type="ECO:0000256" key="2">
    <source>
        <dbReference type="ARBA" id="ARBA00022801"/>
    </source>
</evidence>
<dbReference type="GO" id="GO:0005975">
    <property type="term" value="P:carbohydrate metabolic process"/>
    <property type="evidence" value="ECO:0007669"/>
    <property type="project" value="InterPro"/>
</dbReference>
<dbReference type="Pfam" id="PF01522">
    <property type="entry name" value="Polysacc_deac_1"/>
    <property type="match status" value="1"/>
</dbReference>
<dbReference type="Proteomes" id="UP000287853">
    <property type="component" value="Unassembled WGS sequence"/>
</dbReference>
<accession>A0A3S3QGC7</accession>
<evidence type="ECO:0000313" key="4">
    <source>
        <dbReference type="EMBL" id="RWX46787.1"/>
    </source>
</evidence>
<proteinExistence type="predicted"/>
<dbReference type="CDD" id="cd10917">
    <property type="entry name" value="CE4_NodB_like_6s_7s"/>
    <property type="match status" value="1"/>
</dbReference>
<dbReference type="PROSITE" id="PS51677">
    <property type="entry name" value="NODB"/>
    <property type="match status" value="1"/>
</dbReference>
<keyword evidence="1" id="KW-0479">Metal-binding</keyword>